<dbReference type="PROSITE" id="PS00211">
    <property type="entry name" value="ABC_TRANSPORTER_1"/>
    <property type="match status" value="1"/>
</dbReference>
<protein>
    <submittedName>
        <fullName evidence="10">ABC transporter ATP-binding protein</fullName>
    </submittedName>
</protein>
<dbReference type="GO" id="GO:0005524">
    <property type="term" value="F:ATP binding"/>
    <property type="evidence" value="ECO:0007669"/>
    <property type="project" value="UniProtKB-KW"/>
</dbReference>
<dbReference type="Gene3D" id="3.40.50.300">
    <property type="entry name" value="P-loop containing nucleotide triphosphate hydrolases"/>
    <property type="match status" value="2"/>
</dbReference>
<comment type="similarity">
    <text evidence="2">Belongs to the ABC transporter superfamily.</text>
</comment>
<dbReference type="InterPro" id="IPR017871">
    <property type="entry name" value="ABC_transporter-like_CS"/>
</dbReference>
<dbReference type="InterPro" id="IPR003593">
    <property type="entry name" value="AAA+_ATPase"/>
</dbReference>
<dbReference type="InterPro" id="IPR050095">
    <property type="entry name" value="ECF_ABC_transporter_ATP-bd"/>
</dbReference>
<dbReference type="OrthoDB" id="501320at2"/>
<keyword evidence="4" id="KW-1003">Cell membrane</keyword>
<feature type="domain" description="ABC transporter" evidence="9">
    <location>
        <begin position="4"/>
        <end position="232"/>
    </location>
</feature>
<keyword evidence="5" id="KW-0547">Nucleotide-binding</keyword>
<evidence type="ECO:0000256" key="3">
    <source>
        <dbReference type="ARBA" id="ARBA00022448"/>
    </source>
</evidence>
<dbReference type="SUPFAM" id="SSF52540">
    <property type="entry name" value="P-loop containing nucleoside triphosphate hydrolases"/>
    <property type="match status" value="2"/>
</dbReference>
<evidence type="ECO:0000256" key="8">
    <source>
        <dbReference type="ARBA" id="ARBA00023136"/>
    </source>
</evidence>
<keyword evidence="7" id="KW-1278">Translocase</keyword>
<dbReference type="CDD" id="cd03225">
    <property type="entry name" value="ABC_cobalt_CbiO_domain1"/>
    <property type="match status" value="2"/>
</dbReference>
<dbReference type="Pfam" id="PF00005">
    <property type="entry name" value="ABC_tran"/>
    <property type="match status" value="2"/>
</dbReference>
<evidence type="ECO:0000256" key="2">
    <source>
        <dbReference type="ARBA" id="ARBA00005417"/>
    </source>
</evidence>
<dbReference type="AlphaFoldDB" id="A0A5P1X1R5"/>
<feature type="domain" description="ABC transporter" evidence="9">
    <location>
        <begin position="245"/>
        <end position="460"/>
    </location>
</feature>
<name>A0A5P1X1R5_9LACO</name>
<dbReference type="GO" id="GO:0042626">
    <property type="term" value="F:ATPase-coupled transmembrane transporter activity"/>
    <property type="evidence" value="ECO:0007669"/>
    <property type="project" value="TreeGrafter"/>
</dbReference>
<reference evidence="10 11" key="1">
    <citation type="submission" date="2019-09" db="EMBL/GenBank/DDBJ databases">
        <title>Complete Genome Sequence of Lactobacillus nenjiangensis SH-Y15, isolated from sauerkraut.</title>
        <authorList>
            <person name="Yang H."/>
        </authorList>
    </citation>
    <scope>NUCLEOTIDE SEQUENCE [LARGE SCALE GENOMIC DNA]</scope>
    <source>
        <strain evidence="10 11">SH-Y15</strain>
    </source>
</reference>
<keyword evidence="3" id="KW-0813">Transport</keyword>
<keyword evidence="11" id="KW-1185">Reference proteome</keyword>
<dbReference type="GO" id="GO:0043190">
    <property type="term" value="C:ATP-binding cassette (ABC) transporter complex"/>
    <property type="evidence" value="ECO:0007669"/>
    <property type="project" value="TreeGrafter"/>
</dbReference>
<keyword evidence="8" id="KW-0472">Membrane</keyword>
<evidence type="ECO:0000313" key="10">
    <source>
        <dbReference type="EMBL" id="QER66834.1"/>
    </source>
</evidence>
<gene>
    <name evidence="10" type="ORF">F0161_02390</name>
</gene>
<dbReference type="RefSeq" id="WP_150203569.1">
    <property type="nucleotide sequence ID" value="NZ_CP043939.1"/>
</dbReference>
<comment type="subcellular location">
    <subcellularLocation>
        <location evidence="1">Cell membrane</location>
        <topology evidence="1">Peripheral membrane protein</topology>
    </subcellularLocation>
</comment>
<dbReference type="SMART" id="SM00382">
    <property type="entry name" value="AAA"/>
    <property type="match status" value="2"/>
</dbReference>
<dbReference type="PANTHER" id="PTHR43553:SF27">
    <property type="entry name" value="ENERGY-COUPLING FACTOR TRANSPORTER ATP-BINDING PROTEIN ECFA2"/>
    <property type="match status" value="1"/>
</dbReference>
<dbReference type="EMBL" id="CP043939">
    <property type="protein sequence ID" value="QER66834.1"/>
    <property type="molecule type" value="Genomic_DNA"/>
</dbReference>
<accession>A0A5P1X1R5</accession>
<dbReference type="KEGG" id="lnn:F0161_02390"/>
<evidence type="ECO:0000256" key="5">
    <source>
        <dbReference type="ARBA" id="ARBA00022741"/>
    </source>
</evidence>
<organism evidence="10 11">
    <name type="scientific">Paucilactobacillus nenjiangensis</name>
    <dbReference type="NCBI Taxonomy" id="1296540"/>
    <lineage>
        <taxon>Bacteria</taxon>
        <taxon>Bacillati</taxon>
        <taxon>Bacillota</taxon>
        <taxon>Bacilli</taxon>
        <taxon>Lactobacillales</taxon>
        <taxon>Lactobacillaceae</taxon>
        <taxon>Paucilactobacillus</taxon>
    </lineage>
</organism>
<evidence type="ECO:0000256" key="7">
    <source>
        <dbReference type="ARBA" id="ARBA00022967"/>
    </source>
</evidence>
<keyword evidence="6 10" id="KW-0067">ATP-binding</keyword>
<evidence type="ECO:0000313" key="11">
    <source>
        <dbReference type="Proteomes" id="UP000325295"/>
    </source>
</evidence>
<dbReference type="InterPro" id="IPR003439">
    <property type="entry name" value="ABC_transporter-like_ATP-bd"/>
</dbReference>
<dbReference type="InterPro" id="IPR015856">
    <property type="entry name" value="ABC_transpr_CbiO/EcfA_su"/>
</dbReference>
<proteinExistence type="inferred from homology"/>
<sequence>MSSIDIQNLNFNYQPNSTTLSDVNVQFEIGQFSLLVGPSGSGKSTLLKILTGLLPEFGGEIVNGVFSIPNQLKVGLVFQNPNHQFTLDTPRHELEFVLENLRIDPKLMPAKINAALAFCEIESLIDRQLNTLSGGEKQKVALAIVIAMNRDIILLDEPFASIDPQSRAELIAKLVTLRDQQQKTIIIADHDLLGYKQVVDHVYTIHNQTIQTLSREDGLQLLTDFEKQVPAITSTLPIANLEVAFNFDELQIQIQQHALLSQSSLQIPSGKVTLITGENGIGKSTLFLSMAKLMKFSGEIQMNQTNIQKIKAKKYAREVALIFQDSENQFLTVTMREEIELSKQHRKSDYFNDAMITSCLTQLNLNELLDQVVYTLSEGQKKKLQILLMIIVEPEVLLLDEPLKGLDIDSIHQIVTILNAYRAEHQQTIVMISHQFSGLNQFVDYHLNFANQKLTYVETVS</sequence>
<evidence type="ECO:0000259" key="9">
    <source>
        <dbReference type="PROSITE" id="PS50893"/>
    </source>
</evidence>
<dbReference type="PANTHER" id="PTHR43553">
    <property type="entry name" value="HEAVY METAL TRANSPORTER"/>
    <property type="match status" value="1"/>
</dbReference>
<dbReference type="InterPro" id="IPR027417">
    <property type="entry name" value="P-loop_NTPase"/>
</dbReference>
<evidence type="ECO:0000256" key="4">
    <source>
        <dbReference type="ARBA" id="ARBA00022475"/>
    </source>
</evidence>
<evidence type="ECO:0000256" key="1">
    <source>
        <dbReference type="ARBA" id="ARBA00004202"/>
    </source>
</evidence>
<dbReference type="GO" id="GO:0016887">
    <property type="term" value="F:ATP hydrolysis activity"/>
    <property type="evidence" value="ECO:0007669"/>
    <property type="project" value="InterPro"/>
</dbReference>
<evidence type="ECO:0000256" key="6">
    <source>
        <dbReference type="ARBA" id="ARBA00022840"/>
    </source>
</evidence>
<dbReference type="PROSITE" id="PS50893">
    <property type="entry name" value="ABC_TRANSPORTER_2"/>
    <property type="match status" value="2"/>
</dbReference>
<dbReference type="Proteomes" id="UP000325295">
    <property type="component" value="Chromosome"/>
</dbReference>